<name>A0A5C5ZK40_9BACT</name>
<feature type="transmembrane region" description="Helical" evidence="2">
    <location>
        <begin position="184"/>
        <end position="203"/>
    </location>
</feature>
<dbReference type="PANTHER" id="PTHR43471">
    <property type="entry name" value="ABC TRANSPORTER PERMEASE"/>
    <property type="match status" value="1"/>
</dbReference>
<feature type="transmembrane region" description="Helical" evidence="2">
    <location>
        <begin position="121"/>
        <end position="141"/>
    </location>
</feature>
<feature type="transmembrane region" description="Helical" evidence="2">
    <location>
        <begin position="490"/>
        <end position="513"/>
    </location>
</feature>
<feature type="transmembrane region" description="Helical" evidence="2">
    <location>
        <begin position="62"/>
        <end position="86"/>
    </location>
</feature>
<dbReference type="AlphaFoldDB" id="A0A5C5ZK40"/>
<keyword evidence="4" id="KW-1185">Reference proteome</keyword>
<dbReference type="Proteomes" id="UP000315440">
    <property type="component" value="Unassembled WGS sequence"/>
</dbReference>
<organism evidence="3 4">
    <name type="scientific">Pseudobythopirellula maris</name>
    <dbReference type="NCBI Taxonomy" id="2527991"/>
    <lineage>
        <taxon>Bacteria</taxon>
        <taxon>Pseudomonadati</taxon>
        <taxon>Planctomycetota</taxon>
        <taxon>Planctomycetia</taxon>
        <taxon>Pirellulales</taxon>
        <taxon>Lacipirellulaceae</taxon>
        <taxon>Pseudobythopirellula</taxon>
    </lineage>
</organism>
<evidence type="ECO:0000313" key="4">
    <source>
        <dbReference type="Proteomes" id="UP000315440"/>
    </source>
</evidence>
<sequence length="608" mass="63935">MLGPVFRQEMLAAGRRSRQFWVRVALGLVLLFIMGVCYAVAIESQPGGSSSGTLSIQGAAQIGVAYFAAFSWSMLIGVLLLTPAVASGAIASERERRTIEYLFTTDLSNAEIVFDKFAARMLSVAMLVLATLPVLAIFRLLGGVPGVLLLMLFGLLASTACMAASIALLASARSGTARLAQQRAFRWLMLLLISPGLLGWLMITPWGQAVIATPIGGWLHDMVVSPFLSALMALNPLVALGKVGATDLTGIGLGGSGWEMFTPIGAQLALAAGVLVITIATVRRTYLKGASTGKETKDAEPVIGRRPAVSDRPVLWKEMVFSTQPGISRRWRRLTRFAWMLLITLGAIWLALGYWMTITNSDNASFAISQFISGVITIGTGIASIGVLMAGGRAATLVASEKQHDTWVSLLTTPLAGKQVIGHKALGNLWSMRWMFAVVAVLGALAATLEARLWVALAWQLLMISLAGVFATGLGLLASQHFKKATTASVVTAITLVFCAGAYLPFLILPLAFSGSGGDEGLVLLSGSYVYLIAAPMVLALGVDEPWLYAAHVIGTIGYAVAAFAVLMRSISLFDEQRSEGSPALTAGDPAYSSAGSPPAASSVPSAG</sequence>
<feature type="transmembrane region" description="Helical" evidence="2">
    <location>
        <begin position="547"/>
        <end position="568"/>
    </location>
</feature>
<keyword evidence="2" id="KW-0472">Membrane</keyword>
<evidence type="ECO:0000256" key="1">
    <source>
        <dbReference type="SAM" id="MobiDB-lite"/>
    </source>
</evidence>
<dbReference type="OrthoDB" id="256443at2"/>
<gene>
    <name evidence="3" type="ORF">Mal64_32750</name>
</gene>
<accession>A0A5C5ZK40</accession>
<feature type="transmembrane region" description="Helical" evidence="2">
    <location>
        <begin position="457"/>
        <end position="478"/>
    </location>
</feature>
<feature type="transmembrane region" description="Helical" evidence="2">
    <location>
        <begin position="264"/>
        <end position="282"/>
    </location>
</feature>
<comment type="caution">
    <text evidence="3">The sequence shown here is derived from an EMBL/GenBank/DDBJ whole genome shotgun (WGS) entry which is preliminary data.</text>
</comment>
<dbReference type="EMBL" id="SJPQ01000003">
    <property type="protein sequence ID" value="TWT87732.1"/>
    <property type="molecule type" value="Genomic_DNA"/>
</dbReference>
<feature type="region of interest" description="Disordered" evidence="1">
    <location>
        <begin position="580"/>
        <end position="608"/>
    </location>
</feature>
<feature type="transmembrane region" description="Helical" evidence="2">
    <location>
        <begin position="337"/>
        <end position="356"/>
    </location>
</feature>
<feature type="transmembrane region" description="Helical" evidence="2">
    <location>
        <begin position="434"/>
        <end position="451"/>
    </location>
</feature>
<dbReference type="Pfam" id="PF12679">
    <property type="entry name" value="ABC2_membrane_2"/>
    <property type="match status" value="1"/>
</dbReference>
<dbReference type="GO" id="GO:0005886">
    <property type="term" value="C:plasma membrane"/>
    <property type="evidence" value="ECO:0007669"/>
    <property type="project" value="UniProtKB-SubCell"/>
</dbReference>
<evidence type="ECO:0000256" key="2">
    <source>
        <dbReference type="SAM" id="Phobius"/>
    </source>
</evidence>
<feature type="transmembrane region" description="Helical" evidence="2">
    <location>
        <begin position="20"/>
        <end position="42"/>
    </location>
</feature>
<protein>
    <submittedName>
        <fullName evidence="3">ABC-2 family transporter protein</fullName>
    </submittedName>
</protein>
<feature type="compositionally biased region" description="Low complexity" evidence="1">
    <location>
        <begin position="587"/>
        <end position="608"/>
    </location>
</feature>
<feature type="transmembrane region" description="Helical" evidence="2">
    <location>
        <begin position="147"/>
        <end position="172"/>
    </location>
</feature>
<feature type="transmembrane region" description="Helical" evidence="2">
    <location>
        <begin position="368"/>
        <end position="390"/>
    </location>
</feature>
<keyword evidence="2" id="KW-1133">Transmembrane helix</keyword>
<dbReference type="GO" id="GO:0140359">
    <property type="term" value="F:ABC-type transporter activity"/>
    <property type="evidence" value="ECO:0007669"/>
    <property type="project" value="InterPro"/>
</dbReference>
<evidence type="ECO:0000313" key="3">
    <source>
        <dbReference type="EMBL" id="TWT87732.1"/>
    </source>
</evidence>
<dbReference type="PANTHER" id="PTHR43471:SF12">
    <property type="entry name" value="HYPOTHETICAL MEMBRANE PROTEIN, CONSERVED"/>
    <property type="match status" value="1"/>
</dbReference>
<reference evidence="3 4" key="1">
    <citation type="submission" date="2019-02" db="EMBL/GenBank/DDBJ databases">
        <title>Deep-cultivation of Planctomycetes and their phenomic and genomic characterization uncovers novel biology.</title>
        <authorList>
            <person name="Wiegand S."/>
            <person name="Jogler M."/>
            <person name="Boedeker C."/>
            <person name="Pinto D."/>
            <person name="Vollmers J."/>
            <person name="Rivas-Marin E."/>
            <person name="Kohn T."/>
            <person name="Peeters S.H."/>
            <person name="Heuer A."/>
            <person name="Rast P."/>
            <person name="Oberbeckmann S."/>
            <person name="Bunk B."/>
            <person name="Jeske O."/>
            <person name="Meyerdierks A."/>
            <person name="Storesund J.E."/>
            <person name="Kallscheuer N."/>
            <person name="Luecker S."/>
            <person name="Lage O.M."/>
            <person name="Pohl T."/>
            <person name="Merkel B.J."/>
            <person name="Hornburger P."/>
            <person name="Mueller R.-W."/>
            <person name="Bruemmer F."/>
            <person name="Labrenz M."/>
            <person name="Spormann A.M."/>
            <person name="Op Den Camp H."/>
            <person name="Overmann J."/>
            <person name="Amann R."/>
            <person name="Jetten M.S.M."/>
            <person name="Mascher T."/>
            <person name="Medema M.H."/>
            <person name="Devos D.P."/>
            <person name="Kaster A.-K."/>
            <person name="Ovreas L."/>
            <person name="Rohde M."/>
            <person name="Galperin M.Y."/>
            <person name="Jogler C."/>
        </authorList>
    </citation>
    <scope>NUCLEOTIDE SEQUENCE [LARGE SCALE GENOMIC DNA]</scope>
    <source>
        <strain evidence="3 4">Mal64</strain>
    </source>
</reference>
<proteinExistence type="predicted"/>
<dbReference type="RefSeq" id="WP_146402134.1">
    <property type="nucleotide sequence ID" value="NZ_SJPQ01000003.1"/>
</dbReference>
<keyword evidence="2" id="KW-0812">Transmembrane</keyword>